<keyword evidence="3" id="KW-1185">Reference proteome</keyword>
<comment type="caution">
    <text evidence="2">The sequence shown here is derived from an EMBL/GenBank/DDBJ whole genome shotgun (WGS) entry which is preliminary data.</text>
</comment>
<dbReference type="InterPro" id="IPR037523">
    <property type="entry name" value="VOC_core"/>
</dbReference>
<reference evidence="2" key="1">
    <citation type="submission" date="2023-03" db="EMBL/GenBank/DDBJ databases">
        <title>Chromosome-scale reference genome and RAD-based genetic map of yellow starthistle (Centaurea solstitialis) reveal putative structural variation and QTLs associated with invader traits.</title>
        <authorList>
            <person name="Reatini B."/>
            <person name="Cang F.A."/>
            <person name="Jiang Q."/>
            <person name="Mckibben M.T.W."/>
            <person name="Barker M.S."/>
            <person name="Rieseberg L.H."/>
            <person name="Dlugosch K.M."/>
        </authorList>
    </citation>
    <scope>NUCLEOTIDE SEQUENCE</scope>
    <source>
        <strain evidence="2">CAN-66</strain>
        <tissue evidence="2">Leaf</tissue>
    </source>
</reference>
<dbReference type="PANTHER" id="PTHR34109">
    <property type="entry name" value="BNAUNNG04460D PROTEIN-RELATED"/>
    <property type="match status" value="1"/>
</dbReference>
<dbReference type="Gene3D" id="3.10.180.10">
    <property type="entry name" value="2,3-Dihydroxybiphenyl 1,2-Dioxygenase, domain 1"/>
    <property type="match status" value="1"/>
</dbReference>
<dbReference type="PROSITE" id="PS51819">
    <property type="entry name" value="VOC"/>
    <property type="match status" value="1"/>
</dbReference>
<name>A0AA38T1R9_9ASTR</name>
<dbReference type="CDD" id="cd07246">
    <property type="entry name" value="VOC_like"/>
    <property type="match status" value="1"/>
</dbReference>
<dbReference type="Pfam" id="PF22650">
    <property type="entry name" value="At5g48480-like_C"/>
    <property type="match status" value="1"/>
</dbReference>
<proteinExistence type="predicted"/>
<dbReference type="EMBL" id="JARYMX010000005">
    <property type="protein sequence ID" value="KAJ9548823.1"/>
    <property type="molecule type" value="Genomic_DNA"/>
</dbReference>
<dbReference type="PANTHER" id="PTHR34109:SF1">
    <property type="entry name" value="VOC DOMAIN-CONTAINING PROTEIN"/>
    <property type="match status" value="1"/>
</dbReference>
<organism evidence="2 3">
    <name type="scientific">Centaurea solstitialis</name>
    <name type="common">yellow star-thistle</name>
    <dbReference type="NCBI Taxonomy" id="347529"/>
    <lineage>
        <taxon>Eukaryota</taxon>
        <taxon>Viridiplantae</taxon>
        <taxon>Streptophyta</taxon>
        <taxon>Embryophyta</taxon>
        <taxon>Tracheophyta</taxon>
        <taxon>Spermatophyta</taxon>
        <taxon>Magnoliopsida</taxon>
        <taxon>eudicotyledons</taxon>
        <taxon>Gunneridae</taxon>
        <taxon>Pentapetalae</taxon>
        <taxon>asterids</taxon>
        <taxon>campanulids</taxon>
        <taxon>Asterales</taxon>
        <taxon>Asteraceae</taxon>
        <taxon>Carduoideae</taxon>
        <taxon>Cardueae</taxon>
        <taxon>Centaureinae</taxon>
        <taxon>Centaurea</taxon>
    </lineage>
</organism>
<feature type="domain" description="VOC" evidence="1">
    <location>
        <begin position="31"/>
        <end position="159"/>
    </location>
</feature>
<protein>
    <recommendedName>
        <fullName evidence="1">VOC domain-containing protein</fullName>
    </recommendedName>
</protein>
<dbReference type="Proteomes" id="UP001172457">
    <property type="component" value="Chromosome 5"/>
</dbReference>
<dbReference type="SUPFAM" id="SSF54593">
    <property type="entry name" value="Glyoxalase/Bleomycin resistance protein/Dihydroxybiphenyl dioxygenase"/>
    <property type="match status" value="1"/>
</dbReference>
<gene>
    <name evidence="2" type="ORF">OSB04_021366</name>
</gene>
<dbReference type="Pfam" id="PF22656">
    <property type="entry name" value="At5g48480-like_N"/>
    <property type="match status" value="1"/>
</dbReference>
<dbReference type="InterPro" id="IPR054575">
    <property type="entry name" value="At5g48480-like_C"/>
</dbReference>
<evidence type="ECO:0000259" key="1">
    <source>
        <dbReference type="PROSITE" id="PS51819"/>
    </source>
</evidence>
<dbReference type="InterPro" id="IPR054576">
    <property type="entry name" value="At5g48480-like_N"/>
</dbReference>
<evidence type="ECO:0000313" key="2">
    <source>
        <dbReference type="EMBL" id="KAJ9548823.1"/>
    </source>
</evidence>
<accession>A0AA38T1R9</accession>
<dbReference type="AlphaFoldDB" id="A0AA38T1R9"/>
<sequence>MATEATNGAAAGEVNGAAAAAAVEKAVTFSALKPQLFVESSKAADAVAFYKAAFGAEEVNRVSHPKRKADQELPILLSAEIKLGNASILISDLTDDSTAPGYWSGVLLETEDIEGAVEKAIKAGAVAEGEISEGEGACCGGRVGKVKDPYGIVWLICTPTTAAKKCVNVEA</sequence>
<dbReference type="InterPro" id="IPR029068">
    <property type="entry name" value="Glyas_Bleomycin-R_OHBP_Dase"/>
</dbReference>
<evidence type="ECO:0000313" key="3">
    <source>
        <dbReference type="Proteomes" id="UP001172457"/>
    </source>
</evidence>